<evidence type="ECO:0000256" key="9">
    <source>
        <dbReference type="ARBA" id="ARBA00074363"/>
    </source>
</evidence>
<dbReference type="InterPro" id="IPR014014">
    <property type="entry name" value="RNA_helicase_DEAD_Q_motif"/>
</dbReference>
<evidence type="ECO:0000256" key="10">
    <source>
        <dbReference type="PROSITE-ProRule" id="PRU00552"/>
    </source>
</evidence>
<comment type="similarity">
    <text evidence="7 11">Belongs to the DEAD box helicase family.</text>
</comment>
<dbReference type="InterPro" id="IPR001650">
    <property type="entry name" value="Helicase_C-like"/>
</dbReference>
<dbReference type="GO" id="GO:0005829">
    <property type="term" value="C:cytosol"/>
    <property type="evidence" value="ECO:0007669"/>
    <property type="project" value="TreeGrafter"/>
</dbReference>
<accession>A0A081K9U5</accession>
<dbReference type="GO" id="GO:0009266">
    <property type="term" value="P:response to temperature stimulus"/>
    <property type="evidence" value="ECO:0007669"/>
    <property type="project" value="UniProtKB-ARBA"/>
</dbReference>
<organism evidence="16 17">
    <name type="scientific">Endozoicomonas elysicola</name>
    <dbReference type="NCBI Taxonomy" id="305900"/>
    <lineage>
        <taxon>Bacteria</taxon>
        <taxon>Pseudomonadati</taxon>
        <taxon>Pseudomonadota</taxon>
        <taxon>Gammaproteobacteria</taxon>
        <taxon>Oceanospirillales</taxon>
        <taxon>Endozoicomonadaceae</taxon>
        <taxon>Endozoicomonas</taxon>
    </lineage>
</organism>
<proteinExistence type="inferred from homology"/>
<dbReference type="InterPro" id="IPR000629">
    <property type="entry name" value="RNA-helicase_DEAD-box_CS"/>
</dbReference>
<evidence type="ECO:0000256" key="5">
    <source>
        <dbReference type="ARBA" id="ARBA00022806"/>
    </source>
</evidence>
<dbReference type="PROSITE" id="PS00039">
    <property type="entry name" value="DEAD_ATP_HELICASE"/>
    <property type="match status" value="1"/>
</dbReference>
<dbReference type="SMART" id="SM00490">
    <property type="entry name" value="HELICc"/>
    <property type="match status" value="1"/>
</dbReference>
<sequence length="460" mass="50961">MSNNTPFSALGLDESLLQAVHEAGYQQPTPIQAKAIPMALTGRDLMASAQTGTGKTAGFTLPILHRLAHMRASKAIRALVLVPTRELAIQVHSSFQTYGKHTSVKAAAIYGGVDFDEQLQLLNEGVDVLVATPGRLLDLINRKHIGLESLRILVLDEADRMLDLGFREDIERILKTAPVKRQNLLFSATFSKDIKQLAHDFMRHPVKVELENPNSAAKTVLQSFYPVDQQDKPEILSYLINGGGWKKALVFVRTKKAANRIAELLEEDGINAQAIHSDKSQYLRIRTLEDFKDNYFNVLVATDVAARGLDIEQLPLVINYDLPKVPQDYVHRIGRTGRAGQAGRAISLVNPEEKKLLTSIQQLIKKPLEIEPLPYFENGEVRAADITEPLSNTRKKRSKPDLKAGKPAIKTFRKSQTGKRPGSAKESSKDSGKERARKPFGAAAKGKQRPSTFSGKKRKS</sequence>
<feature type="domain" description="DEAD-box RNA helicase Q" evidence="15">
    <location>
        <begin position="5"/>
        <end position="33"/>
    </location>
</feature>
<dbReference type="FunFam" id="3.40.50.300:FF:000108">
    <property type="entry name" value="ATP-dependent RNA helicase RhlE"/>
    <property type="match status" value="1"/>
</dbReference>
<dbReference type="Proteomes" id="UP000027997">
    <property type="component" value="Unassembled WGS sequence"/>
</dbReference>
<evidence type="ECO:0000259" key="14">
    <source>
        <dbReference type="PROSITE" id="PS51194"/>
    </source>
</evidence>
<dbReference type="CDD" id="cd00268">
    <property type="entry name" value="DEADc"/>
    <property type="match status" value="1"/>
</dbReference>
<keyword evidence="4 11" id="KW-0378">Hydrolase</keyword>
<evidence type="ECO:0000256" key="8">
    <source>
        <dbReference type="ARBA" id="ARBA00047984"/>
    </source>
</evidence>
<dbReference type="PROSITE" id="PS51192">
    <property type="entry name" value="HELICASE_ATP_BIND_1"/>
    <property type="match status" value="1"/>
</dbReference>
<evidence type="ECO:0000256" key="6">
    <source>
        <dbReference type="ARBA" id="ARBA00022840"/>
    </source>
</evidence>
<evidence type="ECO:0000256" key="2">
    <source>
        <dbReference type="ARBA" id="ARBA00022490"/>
    </source>
</evidence>
<dbReference type="GO" id="GO:0003724">
    <property type="term" value="F:RNA helicase activity"/>
    <property type="evidence" value="ECO:0007669"/>
    <property type="project" value="UniProtKB-EC"/>
</dbReference>
<dbReference type="InterPro" id="IPR014001">
    <property type="entry name" value="Helicase_ATP-bd"/>
</dbReference>
<keyword evidence="6 11" id="KW-0067">ATP-binding</keyword>
<name>A0A081K9U5_9GAMM</name>
<dbReference type="InterPro" id="IPR050079">
    <property type="entry name" value="DEAD_box_RNA_helicase"/>
</dbReference>
<dbReference type="RefSeq" id="WP_020580438.1">
    <property type="nucleotide sequence ID" value="NZ_JOJP01000001.1"/>
</dbReference>
<feature type="region of interest" description="Disordered" evidence="12">
    <location>
        <begin position="387"/>
        <end position="460"/>
    </location>
</feature>
<dbReference type="InterPro" id="IPR011545">
    <property type="entry name" value="DEAD/DEAH_box_helicase_dom"/>
</dbReference>
<evidence type="ECO:0000256" key="11">
    <source>
        <dbReference type="RuleBase" id="RU000492"/>
    </source>
</evidence>
<feature type="domain" description="Helicase ATP-binding" evidence="13">
    <location>
        <begin position="36"/>
        <end position="208"/>
    </location>
</feature>
<dbReference type="InterPro" id="IPR027417">
    <property type="entry name" value="P-loop_NTPase"/>
</dbReference>
<evidence type="ECO:0000256" key="3">
    <source>
        <dbReference type="ARBA" id="ARBA00022741"/>
    </source>
</evidence>
<dbReference type="SUPFAM" id="SSF52540">
    <property type="entry name" value="P-loop containing nucleoside triphosphate hydrolases"/>
    <property type="match status" value="1"/>
</dbReference>
<dbReference type="AlphaFoldDB" id="A0A081K9U5"/>
<dbReference type="PROSITE" id="PS51194">
    <property type="entry name" value="HELICASE_CTER"/>
    <property type="match status" value="1"/>
</dbReference>
<dbReference type="eggNOG" id="COG0513">
    <property type="taxonomic scope" value="Bacteria"/>
</dbReference>
<protein>
    <recommendedName>
        <fullName evidence="9">DEAD-box ATP-dependent RNA helicase RhpA</fullName>
        <ecNumber evidence="1">3.6.4.13</ecNumber>
    </recommendedName>
</protein>
<dbReference type="InterPro" id="IPR044742">
    <property type="entry name" value="DEAD/DEAH_RhlB"/>
</dbReference>
<evidence type="ECO:0000313" key="17">
    <source>
        <dbReference type="Proteomes" id="UP000027997"/>
    </source>
</evidence>
<evidence type="ECO:0000259" key="15">
    <source>
        <dbReference type="PROSITE" id="PS51195"/>
    </source>
</evidence>
<dbReference type="Gene3D" id="3.40.50.300">
    <property type="entry name" value="P-loop containing nucleotide triphosphate hydrolases"/>
    <property type="match status" value="2"/>
</dbReference>
<keyword evidence="3 11" id="KW-0547">Nucleotide-binding</keyword>
<dbReference type="PANTHER" id="PTHR47959">
    <property type="entry name" value="ATP-DEPENDENT RNA HELICASE RHLE-RELATED"/>
    <property type="match status" value="1"/>
</dbReference>
<feature type="short sequence motif" description="Q motif" evidence="10">
    <location>
        <begin position="5"/>
        <end position="33"/>
    </location>
</feature>
<evidence type="ECO:0000259" key="13">
    <source>
        <dbReference type="PROSITE" id="PS51192"/>
    </source>
</evidence>
<dbReference type="Pfam" id="PF00271">
    <property type="entry name" value="Helicase_C"/>
    <property type="match status" value="1"/>
</dbReference>
<evidence type="ECO:0000256" key="7">
    <source>
        <dbReference type="ARBA" id="ARBA00038437"/>
    </source>
</evidence>
<dbReference type="GO" id="GO:0003676">
    <property type="term" value="F:nucleic acid binding"/>
    <property type="evidence" value="ECO:0007669"/>
    <property type="project" value="InterPro"/>
</dbReference>
<keyword evidence="5 11" id="KW-0347">Helicase</keyword>
<dbReference type="CDD" id="cd18787">
    <property type="entry name" value="SF2_C_DEAD"/>
    <property type="match status" value="1"/>
</dbReference>
<dbReference type="GO" id="GO:0016787">
    <property type="term" value="F:hydrolase activity"/>
    <property type="evidence" value="ECO:0007669"/>
    <property type="project" value="UniProtKB-KW"/>
</dbReference>
<dbReference type="STRING" id="305900.GV64_09355"/>
<dbReference type="SMART" id="SM00487">
    <property type="entry name" value="DEXDc"/>
    <property type="match status" value="1"/>
</dbReference>
<keyword evidence="2" id="KW-0963">Cytoplasm</keyword>
<feature type="domain" description="Helicase C-terminal" evidence="14">
    <location>
        <begin position="234"/>
        <end position="381"/>
    </location>
</feature>
<evidence type="ECO:0000256" key="4">
    <source>
        <dbReference type="ARBA" id="ARBA00022801"/>
    </source>
</evidence>
<dbReference type="Pfam" id="PF00270">
    <property type="entry name" value="DEAD"/>
    <property type="match status" value="1"/>
</dbReference>
<dbReference type="GO" id="GO:0005524">
    <property type="term" value="F:ATP binding"/>
    <property type="evidence" value="ECO:0007669"/>
    <property type="project" value="UniProtKB-KW"/>
</dbReference>
<gene>
    <name evidence="16" type="ORF">GV64_09355</name>
</gene>
<dbReference type="GO" id="GO:0042255">
    <property type="term" value="P:ribosome assembly"/>
    <property type="evidence" value="ECO:0007669"/>
    <property type="project" value="UniProtKB-ARBA"/>
</dbReference>
<comment type="catalytic activity">
    <reaction evidence="8">
        <text>ATP + H2O = ADP + phosphate + H(+)</text>
        <dbReference type="Rhea" id="RHEA:13065"/>
        <dbReference type="ChEBI" id="CHEBI:15377"/>
        <dbReference type="ChEBI" id="CHEBI:15378"/>
        <dbReference type="ChEBI" id="CHEBI:30616"/>
        <dbReference type="ChEBI" id="CHEBI:43474"/>
        <dbReference type="ChEBI" id="CHEBI:456216"/>
        <dbReference type="EC" id="3.6.4.13"/>
    </reaction>
</comment>
<keyword evidence="17" id="KW-1185">Reference proteome</keyword>
<dbReference type="PROSITE" id="PS51195">
    <property type="entry name" value="Q_MOTIF"/>
    <property type="match status" value="1"/>
</dbReference>
<reference evidence="16 17" key="1">
    <citation type="submission" date="2014-06" db="EMBL/GenBank/DDBJ databases">
        <title>Whole Genome Sequences of Three Symbiotic Endozoicomonas Bacteria.</title>
        <authorList>
            <person name="Neave M.J."/>
            <person name="Apprill A."/>
            <person name="Voolstra C.R."/>
        </authorList>
    </citation>
    <scope>NUCLEOTIDE SEQUENCE [LARGE SCALE GENOMIC DNA]</scope>
    <source>
        <strain evidence="16 17">DSM 22380</strain>
    </source>
</reference>
<dbReference type="PANTHER" id="PTHR47959:SF13">
    <property type="entry name" value="ATP-DEPENDENT RNA HELICASE RHLE"/>
    <property type="match status" value="1"/>
</dbReference>
<comment type="caution">
    <text evidence="16">The sequence shown here is derived from an EMBL/GenBank/DDBJ whole genome shotgun (WGS) entry which is preliminary data.</text>
</comment>
<evidence type="ECO:0000256" key="1">
    <source>
        <dbReference type="ARBA" id="ARBA00012552"/>
    </source>
</evidence>
<evidence type="ECO:0000313" key="16">
    <source>
        <dbReference type="EMBL" id="KEI70921.1"/>
    </source>
</evidence>
<evidence type="ECO:0000256" key="12">
    <source>
        <dbReference type="SAM" id="MobiDB-lite"/>
    </source>
</evidence>
<dbReference type="EC" id="3.6.4.13" evidence="1"/>
<dbReference type="EMBL" id="JOJP01000001">
    <property type="protein sequence ID" value="KEI70921.1"/>
    <property type="molecule type" value="Genomic_DNA"/>
</dbReference>